<evidence type="ECO:0000313" key="1">
    <source>
        <dbReference type="EMBL" id="MEJ8662019.1"/>
    </source>
</evidence>
<reference evidence="1" key="1">
    <citation type="submission" date="2024-03" db="EMBL/GenBank/DDBJ databases">
        <title>Novel Streptomyces species of biotechnological and ecological value are a feature of Machair soil.</title>
        <authorList>
            <person name="Prole J.R."/>
            <person name="Goodfellow M."/>
            <person name="Allenby N."/>
            <person name="Ward A.C."/>
        </authorList>
    </citation>
    <scope>NUCLEOTIDE SEQUENCE</scope>
    <source>
        <strain evidence="1">MS1.AVA.4</strain>
    </source>
</reference>
<keyword evidence="2" id="KW-1185">Reference proteome</keyword>
<evidence type="ECO:0000313" key="2">
    <source>
        <dbReference type="Proteomes" id="UP001375539"/>
    </source>
</evidence>
<sequence>MTVSSGGSPLWRDQQFVLLISARVISVLGNGFARVALAFAVLALPEAGPGRLSLVLACQAVPQLVFILAGGVIADRMSRSKLMVVADVLGAGAYAGLAAMVLTAHAPLTAMCLLAVVAGTATAVFAPAMDGLVPLVVPVERLQQANGLLRVGINSSMLFGLALSGVTVALVGAGWALALNAASFMVSAALTARLRVSARPRRKTSGWADLREGWREFASRQWLWVVVAQYAIVIAALNANVGVLGPLTAEEHLGGARAWSVIVAAQAVGTIAGAGLAARVRVKRPVLVAVLSTFPAAVPIALLSAQAPVWLIAVAMFCAGIARDVFGVLWATTIQREIPEEALSRVSSYDWFGSLALAPLGLLVAGPIADSVGTSTALAGCAALVVLASTAALLAPQVRNLRAAGESVSGDEAPSTEASKAPEHVVGEEATG</sequence>
<organism evidence="1 2">
    <name type="scientific">Streptomyces pratisoli</name>
    <dbReference type="NCBI Taxonomy" id="3139917"/>
    <lineage>
        <taxon>Bacteria</taxon>
        <taxon>Bacillati</taxon>
        <taxon>Actinomycetota</taxon>
        <taxon>Actinomycetes</taxon>
        <taxon>Kitasatosporales</taxon>
        <taxon>Streptomycetaceae</taxon>
        <taxon>Streptomyces</taxon>
    </lineage>
</organism>
<gene>
    <name evidence="1" type="ORF">WKI58_36920</name>
</gene>
<protein>
    <submittedName>
        <fullName evidence="1">MFS transporter</fullName>
    </submittedName>
</protein>
<name>A0ACC6QUI0_9ACTN</name>
<accession>A0ACC6QUI0</accession>
<dbReference type="EMBL" id="JBBKAI010000002">
    <property type="protein sequence ID" value="MEJ8662019.1"/>
    <property type="molecule type" value="Genomic_DNA"/>
</dbReference>
<proteinExistence type="predicted"/>
<comment type="caution">
    <text evidence="1">The sequence shown here is derived from an EMBL/GenBank/DDBJ whole genome shotgun (WGS) entry which is preliminary data.</text>
</comment>
<dbReference type="Proteomes" id="UP001375539">
    <property type="component" value="Unassembled WGS sequence"/>
</dbReference>